<organism evidence="2">
    <name type="scientific">Oppiella nova</name>
    <dbReference type="NCBI Taxonomy" id="334625"/>
    <lineage>
        <taxon>Eukaryota</taxon>
        <taxon>Metazoa</taxon>
        <taxon>Ecdysozoa</taxon>
        <taxon>Arthropoda</taxon>
        <taxon>Chelicerata</taxon>
        <taxon>Arachnida</taxon>
        <taxon>Acari</taxon>
        <taxon>Acariformes</taxon>
        <taxon>Sarcoptiformes</taxon>
        <taxon>Oribatida</taxon>
        <taxon>Brachypylina</taxon>
        <taxon>Oppioidea</taxon>
        <taxon>Oppiidae</taxon>
        <taxon>Oppiella</taxon>
    </lineage>
</organism>
<feature type="signal peptide" evidence="1">
    <location>
        <begin position="1"/>
        <end position="17"/>
    </location>
</feature>
<feature type="chain" id="PRO_5036211562" evidence="1">
    <location>
        <begin position="18"/>
        <end position="76"/>
    </location>
</feature>
<dbReference type="EMBL" id="OC938660">
    <property type="protein sequence ID" value="CAD7661485.1"/>
    <property type="molecule type" value="Genomic_DNA"/>
</dbReference>
<dbReference type="AlphaFoldDB" id="A0A7R9MLE5"/>
<gene>
    <name evidence="2" type="ORF">ONB1V03_LOCUS18046</name>
</gene>
<accession>A0A7R9MLE5</accession>
<evidence type="ECO:0000256" key="1">
    <source>
        <dbReference type="SAM" id="SignalP"/>
    </source>
</evidence>
<protein>
    <submittedName>
        <fullName evidence="2">Uncharacterized protein</fullName>
    </submittedName>
</protein>
<keyword evidence="3" id="KW-1185">Reference proteome</keyword>
<proteinExistence type="predicted"/>
<sequence length="76" mass="8190">MLNITMIMVFIGFIVNANREMDVRRGAMVVVVGVDAGVGSVPDVELMDRDLVAPAVDVQMVVNNQGLAVKVEAEFL</sequence>
<reference evidence="2" key="1">
    <citation type="submission" date="2020-11" db="EMBL/GenBank/DDBJ databases">
        <authorList>
            <person name="Tran Van P."/>
        </authorList>
    </citation>
    <scope>NUCLEOTIDE SEQUENCE</scope>
</reference>
<evidence type="ECO:0000313" key="2">
    <source>
        <dbReference type="EMBL" id="CAD7661485.1"/>
    </source>
</evidence>
<evidence type="ECO:0000313" key="3">
    <source>
        <dbReference type="Proteomes" id="UP000728032"/>
    </source>
</evidence>
<dbReference type="EMBL" id="CAJPVJ010023835">
    <property type="protein sequence ID" value="CAG2178621.1"/>
    <property type="molecule type" value="Genomic_DNA"/>
</dbReference>
<name>A0A7R9MLE5_9ACAR</name>
<keyword evidence="1" id="KW-0732">Signal</keyword>
<dbReference type="Proteomes" id="UP000728032">
    <property type="component" value="Unassembled WGS sequence"/>
</dbReference>